<keyword evidence="10" id="KW-1185">Reference proteome</keyword>
<sequence length="396" mass="43788">MWVVNYRSDMKIRDLVKEIIHASEKAAHLARAVCSEQSLFKLLVEEKTGEEKNKRFVHDFKTLADVLVQETINHDLTRKFPSLVDNIHGEENNTFTNTLGESVTIEIKKTVEETAKLLNKVLNGNFEAATLLAKVIHQDVAFDISLDQPELDTGIPDGTIGLWIDPIDSTSQYIRCLPSVQHETGLYTQGLQSVLVLIGVYSLSSGHPVIGVINQPFTDRDSAADSWTGTHWWGVSYDEVHANSIPSSLSNTDEHHLVISANESPSLCDDLSSEYVTVKASGGGYKLLCVIQNLVSVFLLSKPSCYKWDTCSPHAILLSLGGGVLDLHRALDIMNENRGLTIDGLCATLKRDAQLKYNHPDLVNHHPGQKWCNSGGLLAYRNIGTAVRLLQRLARA</sequence>
<dbReference type="Proteomes" id="UP001208570">
    <property type="component" value="Unassembled WGS sequence"/>
</dbReference>
<evidence type="ECO:0000313" key="9">
    <source>
        <dbReference type="EMBL" id="KAK2147632.1"/>
    </source>
</evidence>
<dbReference type="InterPro" id="IPR000760">
    <property type="entry name" value="Inositol_monophosphatase-like"/>
</dbReference>
<reference evidence="9" key="1">
    <citation type="journal article" date="2023" name="Mol. Biol. Evol.">
        <title>Third-Generation Sequencing Reveals the Adaptive Role of the Epigenome in Three Deep-Sea Polychaetes.</title>
        <authorList>
            <person name="Perez M."/>
            <person name="Aroh O."/>
            <person name="Sun Y."/>
            <person name="Lan Y."/>
            <person name="Juniper S.K."/>
            <person name="Young C.R."/>
            <person name="Angers B."/>
            <person name="Qian P.Y."/>
        </authorList>
    </citation>
    <scope>NUCLEOTIDE SEQUENCE</scope>
    <source>
        <strain evidence="9">P08H-3</strain>
    </source>
</reference>
<evidence type="ECO:0000256" key="1">
    <source>
        <dbReference type="ARBA" id="ARBA00009759"/>
    </source>
</evidence>
<dbReference type="SUPFAM" id="SSF56655">
    <property type="entry name" value="Carbohydrate phosphatase"/>
    <property type="match status" value="1"/>
</dbReference>
<dbReference type="InterPro" id="IPR020583">
    <property type="entry name" value="Inositol_monoP_metal-BS"/>
</dbReference>
<evidence type="ECO:0000256" key="6">
    <source>
        <dbReference type="ARBA" id="ARBA00044478"/>
    </source>
</evidence>
<dbReference type="PROSITE" id="PS00629">
    <property type="entry name" value="IMP_1"/>
    <property type="match status" value="1"/>
</dbReference>
<evidence type="ECO:0000256" key="4">
    <source>
        <dbReference type="ARBA" id="ARBA00022842"/>
    </source>
</evidence>
<organism evidence="9 10">
    <name type="scientific">Paralvinella palmiformis</name>
    <dbReference type="NCBI Taxonomy" id="53620"/>
    <lineage>
        <taxon>Eukaryota</taxon>
        <taxon>Metazoa</taxon>
        <taxon>Spiralia</taxon>
        <taxon>Lophotrochozoa</taxon>
        <taxon>Annelida</taxon>
        <taxon>Polychaeta</taxon>
        <taxon>Sedentaria</taxon>
        <taxon>Canalipalpata</taxon>
        <taxon>Terebellida</taxon>
        <taxon>Terebelliformia</taxon>
        <taxon>Alvinellidae</taxon>
        <taxon>Paralvinella</taxon>
    </lineage>
</organism>
<dbReference type="Gene3D" id="4.10.460.10">
    <property type="entry name" value="Inositol Polyphosphate 1-phosphatase, domain 1"/>
    <property type="match status" value="1"/>
</dbReference>
<dbReference type="InterPro" id="IPR050725">
    <property type="entry name" value="CysQ/Inositol_MonoPase"/>
</dbReference>
<dbReference type="Gene3D" id="3.30.540.10">
    <property type="entry name" value="Fructose-1,6-Bisphosphatase, subunit A, domain 1"/>
    <property type="match status" value="1"/>
</dbReference>
<comment type="catalytic activity">
    <reaction evidence="5">
        <text>1D-myo-inositol 1,3,4-trisphosphate + H2O = 1D-myo-inositol 3,4-bisphosphate + phosphate</text>
        <dbReference type="Rhea" id="RHEA:70319"/>
        <dbReference type="ChEBI" id="CHEBI:15377"/>
        <dbReference type="ChEBI" id="CHEBI:43474"/>
        <dbReference type="ChEBI" id="CHEBI:58414"/>
        <dbReference type="ChEBI" id="CHEBI:83241"/>
    </reaction>
    <physiologicalReaction direction="left-to-right" evidence="5">
        <dbReference type="Rhea" id="RHEA:70320"/>
    </physiologicalReaction>
</comment>
<dbReference type="AlphaFoldDB" id="A0AAD9J7I3"/>
<feature type="binding site" evidence="8">
    <location>
        <position position="165"/>
    </location>
    <ligand>
        <name>Mg(2+)</name>
        <dbReference type="ChEBI" id="CHEBI:18420"/>
        <label>1</label>
        <note>catalytic</note>
    </ligand>
</feature>
<feature type="binding site" evidence="8">
    <location>
        <position position="90"/>
    </location>
    <ligand>
        <name>Mg(2+)</name>
        <dbReference type="ChEBI" id="CHEBI:18420"/>
        <label>2</label>
    </ligand>
</feature>
<dbReference type="InterPro" id="IPR044897">
    <property type="entry name" value="INPP1_dom_1"/>
</dbReference>
<evidence type="ECO:0000256" key="2">
    <source>
        <dbReference type="ARBA" id="ARBA00022671"/>
    </source>
</evidence>
<gene>
    <name evidence="9" type="ORF">LSH36_544g06005</name>
</gene>
<dbReference type="Gene3D" id="3.40.190.80">
    <property type="match status" value="1"/>
</dbReference>
<dbReference type="FunFam" id="4.10.460.10:FF:000001">
    <property type="entry name" value="Inositol polyphosphate 1-phosphatase"/>
    <property type="match status" value="1"/>
</dbReference>
<feature type="binding site" evidence="8">
    <location>
        <position position="167"/>
    </location>
    <ligand>
        <name>Mg(2+)</name>
        <dbReference type="ChEBI" id="CHEBI:18420"/>
        <label>1</label>
        <note>catalytic</note>
    </ligand>
</feature>
<dbReference type="PANTHER" id="PTHR43028:SF3">
    <property type="entry name" value="INOSITOL POLYPHOSPHATE 1-PHOSPHATASE"/>
    <property type="match status" value="1"/>
</dbReference>
<evidence type="ECO:0000256" key="7">
    <source>
        <dbReference type="ARBA" id="ARBA00044519"/>
    </source>
</evidence>
<feature type="binding site" evidence="8">
    <location>
        <position position="309"/>
    </location>
    <ligand>
        <name>Mg(2+)</name>
        <dbReference type="ChEBI" id="CHEBI:18420"/>
        <label>1</label>
        <note>catalytic</note>
    </ligand>
</feature>
<evidence type="ECO:0000256" key="5">
    <source>
        <dbReference type="ARBA" id="ARBA00044465"/>
    </source>
</evidence>
<feature type="binding site" evidence="8">
    <location>
        <position position="168"/>
    </location>
    <ligand>
        <name>Mg(2+)</name>
        <dbReference type="ChEBI" id="CHEBI:18420"/>
        <label>1</label>
        <note>catalytic</note>
    </ligand>
</feature>
<keyword evidence="3 8" id="KW-0479">Metal-binding</keyword>
<evidence type="ECO:0000256" key="8">
    <source>
        <dbReference type="PIRSR" id="PIRSR600760-2"/>
    </source>
</evidence>
<comment type="cofactor">
    <cofactor evidence="8">
        <name>Mg(2+)</name>
        <dbReference type="ChEBI" id="CHEBI:18420"/>
    </cofactor>
</comment>
<comment type="similarity">
    <text evidence="1">Belongs to the inositol monophosphatase superfamily.</text>
</comment>
<evidence type="ECO:0000313" key="10">
    <source>
        <dbReference type="Proteomes" id="UP001208570"/>
    </source>
</evidence>
<protein>
    <recommendedName>
        <fullName evidence="7">inositol-1,4-bisphosphate 1-phosphatase</fullName>
        <ecNumber evidence="7">3.1.3.57</ecNumber>
    </recommendedName>
</protein>
<dbReference type="GO" id="GO:0046872">
    <property type="term" value="F:metal ion binding"/>
    <property type="evidence" value="ECO:0007669"/>
    <property type="project" value="UniProtKB-KW"/>
</dbReference>
<comment type="caution">
    <text evidence="9">The sequence shown here is derived from an EMBL/GenBank/DDBJ whole genome shotgun (WGS) entry which is preliminary data.</text>
</comment>
<keyword evidence="4 8" id="KW-0460">Magnesium</keyword>
<comment type="catalytic activity">
    <reaction evidence="6">
        <text>1D-myo-inositol 1,4-bisphosphate + H2O = 1D-myo-inositol 4-phosphate + phosphate</text>
        <dbReference type="Rhea" id="RHEA:15553"/>
        <dbReference type="ChEBI" id="CHEBI:15377"/>
        <dbReference type="ChEBI" id="CHEBI:43474"/>
        <dbReference type="ChEBI" id="CHEBI:58282"/>
        <dbReference type="ChEBI" id="CHEBI:58469"/>
        <dbReference type="EC" id="3.1.3.57"/>
    </reaction>
    <physiologicalReaction direction="left-to-right" evidence="6">
        <dbReference type="Rhea" id="RHEA:15554"/>
    </physiologicalReaction>
</comment>
<dbReference type="EC" id="3.1.3.57" evidence="7"/>
<evidence type="ECO:0000256" key="3">
    <source>
        <dbReference type="ARBA" id="ARBA00022723"/>
    </source>
</evidence>
<dbReference type="Pfam" id="PF00459">
    <property type="entry name" value="Inositol_P"/>
    <property type="match status" value="1"/>
</dbReference>
<dbReference type="PANTHER" id="PTHR43028">
    <property type="entry name" value="3'(2'),5'-BISPHOSPHATE NUCLEOTIDASE 1"/>
    <property type="match status" value="1"/>
</dbReference>
<proteinExistence type="inferred from homology"/>
<keyword evidence="2" id="KW-0452">Lithium</keyword>
<dbReference type="EMBL" id="JAODUP010000544">
    <property type="protein sequence ID" value="KAK2147632.1"/>
    <property type="molecule type" value="Genomic_DNA"/>
</dbReference>
<dbReference type="GO" id="GO:0004441">
    <property type="term" value="F:inositol-1,4-bisphosphate 1-phosphatase activity"/>
    <property type="evidence" value="ECO:0007669"/>
    <property type="project" value="UniProtKB-EC"/>
</dbReference>
<name>A0AAD9J7I3_9ANNE</name>
<accession>A0AAD9J7I3</accession>